<evidence type="ECO:0000313" key="3">
    <source>
        <dbReference type="EMBL" id="MFC7071273.1"/>
    </source>
</evidence>
<sequence length="135" mass="14255">MVLYVLATNSVHTSDQLCDYLGDRLAPGDEVHAINAHPGGDATSSGDAREGENALETVAAELGSVDGVAVETHQFIRGNQPADEVLAYADEVDADEFVIGIRKRSPTGKALFGSVAQDILLGSNIPLRVVPREEV</sequence>
<protein>
    <submittedName>
        <fullName evidence="3">Universal stress protein</fullName>
    </submittedName>
</protein>
<comment type="caution">
    <text evidence="3">The sequence shown here is derived from an EMBL/GenBank/DDBJ whole genome shotgun (WGS) entry which is preliminary data.</text>
</comment>
<dbReference type="GeneID" id="81123744"/>
<feature type="domain" description="UspA" evidence="2">
    <location>
        <begin position="13"/>
        <end position="131"/>
    </location>
</feature>
<keyword evidence="4" id="KW-1185">Reference proteome</keyword>
<dbReference type="EMBL" id="JBHTAH010000021">
    <property type="protein sequence ID" value="MFC7071273.1"/>
    <property type="molecule type" value="Genomic_DNA"/>
</dbReference>
<dbReference type="InterPro" id="IPR014729">
    <property type="entry name" value="Rossmann-like_a/b/a_fold"/>
</dbReference>
<dbReference type="Gene3D" id="3.40.50.620">
    <property type="entry name" value="HUPs"/>
    <property type="match status" value="1"/>
</dbReference>
<reference evidence="3 4" key="1">
    <citation type="journal article" date="2019" name="Int. J. Syst. Evol. Microbiol.">
        <title>The Global Catalogue of Microorganisms (GCM) 10K type strain sequencing project: providing services to taxonomists for standard genome sequencing and annotation.</title>
        <authorList>
            <consortium name="The Broad Institute Genomics Platform"/>
            <consortium name="The Broad Institute Genome Sequencing Center for Infectious Disease"/>
            <person name="Wu L."/>
            <person name="Ma J."/>
        </authorList>
    </citation>
    <scope>NUCLEOTIDE SEQUENCE [LARGE SCALE GENOMIC DNA]</scope>
    <source>
        <strain evidence="3 4">DT31</strain>
    </source>
</reference>
<proteinExistence type="predicted"/>
<dbReference type="Proteomes" id="UP001596461">
    <property type="component" value="Unassembled WGS sequence"/>
</dbReference>
<name>A0ABD5WL67_9EURY</name>
<feature type="region of interest" description="Disordered" evidence="1">
    <location>
        <begin position="31"/>
        <end position="52"/>
    </location>
</feature>
<accession>A0ABD5WL67</accession>
<dbReference type="InterPro" id="IPR006016">
    <property type="entry name" value="UspA"/>
</dbReference>
<gene>
    <name evidence="3" type="ORF">ACFQL9_16630</name>
</gene>
<evidence type="ECO:0000313" key="4">
    <source>
        <dbReference type="Proteomes" id="UP001596461"/>
    </source>
</evidence>
<evidence type="ECO:0000256" key="1">
    <source>
        <dbReference type="SAM" id="MobiDB-lite"/>
    </source>
</evidence>
<dbReference type="RefSeq" id="WP_284033270.1">
    <property type="nucleotide sequence ID" value="NZ_CP126154.1"/>
</dbReference>
<dbReference type="CDD" id="cd00293">
    <property type="entry name" value="USP-like"/>
    <property type="match status" value="1"/>
</dbReference>
<dbReference type="Pfam" id="PF00582">
    <property type="entry name" value="Usp"/>
    <property type="match status" value="1"/>
</dbReference>
<organism evidence="3 4">
    <name type="scientific">Halobaculum lipolyticum</name>
    <dbReference type="NCBI Taxonomy" id="3032001"/>
    <lineage>
        <taxon>Archaea</taxon>
        <taxon>Methanobacteriati</taxon>
        <taxon>Methanobacteriota</taxon>
        <taxon>Stenosarchaea group</taxon>
        <taxon>Halobacteria</taxon>
        <taxon>Halobacteriales</taxon>
        <taxon>Haloferacaceae</taxon>
        <taxon>Halobaculum</taxon>
    </lineage>
</organism>
<evidence type="ECO:0000259" key="2">
    <source>
        <dbReference type="Pfam" id="PF00582"/>
    </source>
</evidence>
<dbReference type="AlphaFoldDB" id="A0ABD5WL67"/>
<dbReference type="SUPFAM" id="SSF52402">
    <property type="entry name" value="Adenine nucleotide alpha hydrolases-like"/>
    <property type="match status" value="1"/>
</dbReference>